<dbReference type="Gene3D" id="3.40.50.1820">
    <property type="entry name" value="alpha/beta hydrolase"/>
    <property type="match status" value="1"/>
</dbReference>
<keyword evidence="4" id="KW-1185">Reference proteome</keyword>
<feature type="transmembrane region" description="Helical" evidence="1">
    <location>
        <begin position="350"/>
        <end position="370"/>
    </location>
</feature>
<evidence type="ECO:0000313" key="4">
    <source>
        <dbReference type="Proteomes" id="UP001157355"/>
    </source>
</evidence>
<dbReference type="Pfam" id="PF00561">
    <property type="entry name" value="Abhydrolase_1"/>
    <property type="match status" value="1"/>
</dbReference>
<feature type="domain" description="AB hydrolase-1" evidence="2">
    <location>
        <begin position="52"/>
        <end position="189"/>
    </location>
</feature>
<keyword evidence="3" id="KW-0378">Hydrolase</keyword>
<gene>
    <name evidence="3" type="ORF">GCM10010873_37510</name>
</gene>
<dbReference type="InterPro" id="IPR029058">
    <property type="entry name" value="AB_hydrolase_fold"/>
</dbReference>
<evidence type="ECO:0000256" key="1">
    <source>
        <dbReference type="SAM" id="Phobius"/>
    </source>
</evidence>
<keyword evidence="1" id="KW-0472">Membrane</keyword>
<sequence>MIRFRPFVGIMALLLCFAALFQLERARAGLQISDLRIGTTPVTLYQRAPSGPVIVVAHGFAGSRQIMQSYSLALAQAGYRVLAFDFEGHGRNPKPMSGDVTAIDGTTALLVAETRRIIAYARSLPGDNRVGLLGHSMATDIIIRASIAEVESNQPVQAVVAISMFSQAVTADSPQQLLVISGQWESFLRKAGLDAARQVNPAAAEGAVVGSGPTRRATMVAPGVEHVGVLFSTSAVQAAQDWFDTSFKHTSATKPTPRGWWILALLDGIVLGLYPLAANLPAGPTAPAIPTRRFLLAILIPLALTPLLITPVYRNFLPVLVADYLMLHLAVFGALQLALLRIWPRRPSTAAALSALVLALWGIAVFGLALDRYAANFLPTPQRLPIIAALCLGTIPCMLADSHLTQAGRAPIWRRVAARLALFASLIMAALLRPDDLTFVLIVLPVFALFFLVHGLMGRWVGQRAGAWAAGVGLGLCLAWALGVSFPLFAPA</sequence>
<reference evidence="3 4" key="1">
    <citation type="journal article" date="2014" name="Int. J. Syst. Evol. Microbiol.">
        <title>Complete genome sequence of Corynebacterium casei LMG S-19264T (=DSM 44701T), isolated from a smear-ripened cheese.</title>
        <authorList>
            <consortium name="US DOE Joint Genome Institute (JGI-PGF)"/>
            <person name="Walter F."/>
            <person name="Albersmeier A."/>
            <person name="Kalinowski J."/>
            <person name="Ruckert C."/>
        </authorList>
    </citation>
    <scope>NUCLEOTIDE SEQUENCE [LARGE SCALE GENOMIC DNA]</scope>
    <source>
        <strain evidence="3 4">NBRC 111766</strain>
    </source>
</reference>
<proteinExistence type="predicted"/>
<dbReference type="AlphaFoldDB" id="A0AA37TW97"/>
<feature type="transmembrane region" description="Helical" evidence="1">
    <location>
        <begin position="325"/>
        <end position="343"/>
    </location>
</feature>
<feature type="transmembrane region" description="Helical" evidence="1">
    <location>
        <begin position="382"/>
        <end position="400"/>
    </location>
</feature>
<dbReference type="RefSeq" id="WP_284326858.1">
    <property type="nucleotide sequence ID" value="NZ_BSPP01000019.1"/>
</dbReference>
<feature type="transmembrane region" description="Helical" evidence="1">
    <location>
        <begin position="260"/>
        <end position="282"/>
    </location>
</feature>
<feature type="transmembrane region" description="Helical" evidence="1">
    <location>
        <begin position="412"/>
        <end position="431"/>
    </location>
</feature>
<feature type="transmembrane region" description="Helical" evidence="1">
    <location>
        <begin position="437"/>
        <end position="456"/>
    </location>
</feature>
<dbReference type="SUPFAM" id="SSF53474">
    <property type="entry name" value="alpha/beta-Hydrolases"/>
    <property type="match status" value="1"/>
</dbReference>
<protein>
    <submittedName>
        <fullName evidence="3">Alpha/beta hydrolase</fullName>
    </submittedName>
</protein>
<dbReference type="Proteomes" id="UP001157355">
    <property type="component" value="Unassembled WGS sequence"/>
</dbReference>
<evidence type="ECO:0000259" key="2">
    <source>
        <dbReference type="Pfam" id="PF00561"/>
    </source>
</evidence>
<accession>A0AA37TW97</accession>
<organism evidence="3 4">
    <name type="scientific">Cypionkella aquatica</name>
    <dbReference type="NCBI Taxonomy" id="1756042"/>
    <lineage>
        <taxon>Bacteria</taxon>
        <taxon>Pseudomonadati</taxon>
        <taxon>Pseudomonadota</taxon>
        <taxon>Alphaproteobacteria</taxon>
        <taxon>Rhodobacterales</taxon>
        <taxon>Paracoccaceae</taxon>
        <taxon>Cypionkella</taxon>
    </lineage>
</organism>
<keyword evidence="1" id="KW-0812">Transmembrane</keyword>
<keyword evidence="1" id="KW-1133">Transmembrane helix</keyword>
<dbReference type="InterPro" id="IPR000073">
    <property type="entry name" value="AB_hydrolase_1"/>
</dbReference>
<comment type="caution">
    <text evidence="3">The sequence shown here is derived from an EMBL/GenBank/DDBJ whole genome shotgun (WGS) entry which is preliminary data.</text>
</comment>
<evidence type="ECO:0000313" key="3">
    <source>
        <dbReference type="EMBL" id="GLS88777.1"/>
    </source>
</evidence>
<feature type="transmembrane region" description="Helical" evidence="1">
    <location>
        <begin position="468"/>
        <end position="490"/>
    </location>
</feature>
<dbReference type="GO" id="GO:0016787">
    <property type="term" value="F:hydrolase activity"/>
    <property type="evidence" value="ECO:0007669"/>
    <property type="project" value="UniProtKB-KW"/>
</dbReference>
<dbReference type="EMBL" id="BSPP01000019">
    <property type="protein sequence ID" value="GLS88777.1"/>
    <property type="molecule type" value="Genomic_DNA"/>
</dbReference>
<feature type="transmembrane region" description="Helical" evidence="1">
    <location>
        <begin position="294"/>
        <end position="313"/>
    </location>
</feature>
<name>A0AA37TW97_9RHOB</name>